<evidence type="ECO:0000313" key="2">
    <source>
        <dbReference type="EMBL" id="ADZ09782.1"/>
    </source>
</evidence>
<dbReference type="EMBL" id="CP002551">
    <property type="protein sequence ID" value="ADZ09782.1"/>
    <property type="molecule type" value="Genomic_DNA"/>
</dbReference>
<keyword evidence="3" id="KW-1185">Reference proteome</keyword>
<dbReference type="Proteomes" id="UP000007490">
    <property type="component" value="Chromosome"/>
</dbReference>
<reference evidence="3" key="1">
    <citation type="submission" date="2011-02" db="EMBL/GenBank/DDBJ databases">
        <title>Complete sequence of Methanobacterium sp. AL-21.</title>
        <authorList>
            <consortium name="US DOE Joint Genome Institute"/>
            <person name="Lucas S."/>
            <person name="Copeland A."/>
            <person name="Lapidus A."/>
            <person name="Cheng J.-F."/>
            <person name="Goodwin L."/>
            <person name="Pitluck S."/>
            <person name="Chertkov O."/>
            <person name="Detter J.C."/>
            <person name="Han C."/>
            <person name="Tapia R."/>
            <person name="Land M."/>
            <person name="Hauser L."/>
            <person name="Kyrpides N."/>
            <person name="Ivanova N."/>
            <person name="Mikhailova N."/>
            <person name="Pagani I."/>
            <person name="Cadillo-Quiroz H."/>
            <person name="Imachi H."/>
            <person name="Zinder S."/>
            <person name="Liu W."/>
            <person name="Woyke T."/>
        </authorList>
    </citation>
    <scope>NUCLEOTIDE SEQUENCE [LARGE SCALE GENOMIC DNA]</scope>
    <source>
        <strain evidence="3">AL-21</strain>
    </source>
</reference>
<dbReference type="InterPro" id="IPR024975">
    <property type="entry name" value="NOV_C"/>
</dbReference>
<dbReference type="HOGENOM" id="CLU_828011_0_0_2"/>
<reference evidence="2 3" key="2">
    <citation type="journal article" date="2014" name="Int. J. Syst. Evol. Microbiol.">
        <title>Methanobacterium paludis sp. nov. and a novel strain of Methanobacterium lacus isolated from northern peatlands.</title>
        <authorList>
            <person name="Cadillo-Quiroz H."/>
            <person name="Brauer S.L."/>
            <person name="Goodson N."/>
            <person name="Yavitt J.B."/>
            <person name="Zinder S.H."/>
        </authorList>
    </citation>
    <scope>NUCLEOTIDE SEQUENCE [LARGE SCALE GENOMIC DNA]</scope>
    <source>
        <strain evidence="2 3">AL-21</strain>
    </source>
</reference>
<accession>F0T8V4</accession>
<organism evidence="2 3">
    <name type="scientific">Methanobacterium lacus (strain AL-21)</name>
    <dbReference type="NCBI Taxonomy" id="877455"/>
    <lineage>
        <taxon>Archaea</taxon>
        <taxon>Methanobacteriati</taxon>
        <taxon>Methanobacteriota</taxon>
        <taxon>Methanomada group</taxon>
        <taxon>Methanobacteria</taxon>
        <taxon>Methanobacteriales</taxon>
        <taxon>Methanobacteriaceae</taxon>
        <taxon>Methanobacterium</taxon>
    </lineage>
</organism>
<proteinExistence type="predicted"/>
<sequence length="327" mass="38196">MESVNKRIIFLNVGWMKSYQGIINGDIIQGGGSYVHENKFGHEVYNFLPYDGFVYGFVQPPRSSKIHIERLGADPKDDSIDNVLAIWVATKPTSGNVIVGWYKDATLYKEYQYSDELNRNFKDEKIGYNVKAKEEDSKLLALDERVFHIKRGKGWMGQSNIWYASQESNEDFRNEVLNYIYENIIPKKNDKKRNHSISRQVDTYQRQKIEVTAINHTIKYYEKYGYTVESKEKDNVGWDLEAVMDNIKLKIEVKGLSQENVAIELTPNEYEKMKEFKEDYRISVVTNALKKPILRIFSYNDENGIWQDIEGNKLEIDEKVSAKCYVN</sequence>
<evidence type="ECO:0000313" key="3">
    <source>
        <dbReference type="Proteomes" id="UP000007490"/>
    </source>
</evidence>
<gene>
    <name evidence="2" type="ordered locus">Metbo_1554</name>
</gene>
<dbReference type="STRING" id="877455.Metbo_1554"/>
<dbReference type="KEGG" id="mel:Metbo_1554"/>
<dbReference type="AlphaFoldDB" id="F0T8V4"/>
<name>F0T8V4_METLA</name>
<feature type="domain" description="Protein NO VEIN C-terminal" evidence="1">
    <location>
        <begin position="210"/>
        <end position="295"/>
    </location>
</feature>
<protein>
    <recommendedName>
        <fullName evidence="1">Protein NO VEIN C-terminal domain-containing protein</fullName>
    </recommendedName>
</protein>
<dbReference type="Pfam" id="PF13020">
    <property type="entry name" value="NOV_C"/>
    <property type="match status" value="1"/>
</dbReference>
<evidence type="ECO:0000259" key="1">
    <source>
        <dbReference type="Pfam" id="PF13020"/>
    </source>
</evidence>